<dbReference type="SMART" id="SM00260">
    <property type="entry name" value="CheW"/>
    <property type="match status" value="1"/>
</dbReference>
<evidence type="ECO:0000259" key="2">
    <source>
        <dbReference type="PROSITE" id="PS50851"/>
    </source>
</evidence>
<dbReference type="InterPro" id="IPR036061">
    <property type="entry name" value="CheW-like_dom_sf"/>
</dbReference>
<evidence type="ECO:0000256" key="1">
    <source>
        <dbReference type="SAM" id="MobiDB-lite"/>
    </source>
</evidence>
<dbReference type="PANTHER" id="PTHR22617">
    <property type="entry name" value="CHEMOTAXIS SENSOR HISTIDINE KINASE-RELATED"/>
    <property type="match status" value="1"/>
</dbReference>
<feature type="compositionally biased region" description="Gly residues" evidence="1">
    <location>
        <begin position="256"/>
        <end position="275"/>
    </location>
</feature>
<dbReference type="RefSeq" id="WP_318750614.1">
    <property type="nucleotide sequence ID" value="NZ_CP132508.1"/>
</dbReference>
<feature type="domain" description="CheW-like" evidence="2">
    <location>
        <begin position="76"/>
        <end position="215"/>
    </location>
</feature>
<feature type="compositionally biased region" description="Low complexity" evidence="1">
    <location>
        <begin position="224"/>
        <end position="255"/>
    </location>
</feature>
<evidence type="ECO:0000313" key="3">
    <source>
        <dbReference type="EMBL" id="WPD18849.1"/>
    </source>
</evidence>
<sequence>MAADIALEPQGRPAPGAPETPGSPGAADVAAEAAPSPDRRAGGSGPGASSPRGSALPGTGADASRRPTPGGGAEAARILVLCHLAGEDYGLDVGWVREIIPWQQITRVPRTPPFVEGIINLRGHIIPVLDLRRRLGLPEGERDRRTRIVVVEREEAVVGLVVDAVSEVIRLSADAVEPPAQVLAVDAGFVQGIARHGDRLILVLQPDQVLAPPEWEAVRAVQEAGGADASATAGDPGADPSSDAGAADGDGPPAGADGGSEATGGAAGAPGSTGRGDGEEDGAAVPGGMAS</sequence>
<dbReference type="EMBL" id="CP132508">
    <property type="protein sequence ID" value="WPD18849.1"/>
    <property type="molecule type" value="Genomic_DNA"/>
</dbReference>
<dbReference type="InterPro" id="IPR039315">
    <property type="entry name" value="CheW"/>
</dbReference>
<feature type="region of interest" description="Disordered" evidence="1">
    <location>
        <begin position="223"/>
        <end position="291"/>
    </location>
</feature>
<feature type="region of interest" description="Disordered" evidence="1">
    <location>
        <begin position="1"/>
        <end position="72"/>
    </location>
</feature>
<name>A0ABZ0QQ79_9FIRM</name>
<gene>
    <name evidence="3" type="ORF">Q5761_10870</name>
</gene>
<feature type="compositionally biased region" description="Low complexity" evidence="1">
    <location>
        <begin position="26"/>
        <end position="36"/>
    </location>
</feature>
<dbReference type="PROSITE" id="PS50851">
    <property type="entry name" value="CHEW"/>
    <property type="match status" value="1"/>
</dbReference>
<dbReference type="Gene3D" id="2.40.50.180">
    <property type="entry name" value="CheA-289, Domain 4"/>
    <property type="match status" value="1"/>
</dbReference>
<dbReference type="Gene3D" id="2.30.30.40">
    <property type="entry name" value="SH3 Domains"/>
    <property type="match status" value="1"/>
</dbReference>
<keyword evidence="4" id="KW-1185">Reference proteome</keyword>
<dbReference type="InterPro" id="IPR002545">
    <property type="entry name" value="CheW-lke_dom"/>
</dbReference>
<evidence type="ECO:0000313" key="4">
    <source>
        <dbReference type="Proteomes" id="UP001304683"/>
    </source>
</evidence>
<organism evidence="3 4">
    <name type="scientific">Thermaerobacter composti</name>
    <dbReference type="NCBI Taxonomy" id="554949"/>
    <lineage>
        <taxon>Bacteria</taxon>
        <taxon>Bacillati</taxon>
        <taxon>Bacillota</taxon>
        <taxon>Clostridia</taxon>
        <taxon>Eubacteriales</taxon>
        <taxon>Clostridiales Family XVII. Incertae Sedis</taxon>
        <taxon>Thermaerobacter</taxon>
    </lineage>
</organism>
<accession>A0ABZ0QQ79</accession>
<feature type="compositionally biased region" description="Low complexity" evidence="1">
    <location>
        <begin position="47"/>
        <end position="58"/>
    </location>
</feature>
<dbReference type="Proteomes" id="UP001304683">
    <property type="component" value="Chromosome"/>
</dbReference>
<dbReference type="Pfam" id="PF01584">
    <property type="entry name" value="CheW"/>
    <property type="match status" value="1"/>
</dbReference>
<dbReference type="PANTHER" id="PTHR22617:SF23">
    <property type="entry name" value="CHEMOTAXIS PROTEIN CHEW"/>
    <property type="match status" value="1"/>
</dbReference>
<dbReference type="SUPFAM" id="SSF50341">
    <property type="entry name" value="CheW-like"/>
    <property type="match status" value="1"/>
</dbReference>
<protein>
    <submittedName>
        <fullName evidence="3">Chemotaxis protein CheW</fullName>
    </submittedName>
</protein>
<reference evidence="3 4" key="1">
    <citation type="submission" date="2023-08" db="EMBL/GenBank/DDBJ databases">
        <title>Genome sequence of Thermaerobacter compostii strain Ins1, a spore-forming filamentous bacterium isolated from a deep geothermal reservoir.</title>
        <authorList>
            <person name="Bregnard D."/>
            <person name="Gonzalez D."/>
            <person name="Junier P."/>
        </authorList>
    </citation>
    <scope>NUCLEOTIDE SEQUENCE [LARGE SCALE GENOMIC DNA]</scope>
    <source>
        <strain evidence="3 4">Ins1</strain>
    </source>
</reference>
<dbReference type="CDD" id="cd00732">
    <property type="entry name" value="CheW"/>
    <property type="match status" value="1"/>
</dbReference>
<proteinExistence type="predicted"/>